<sequence length="66" mass="7379">MLEFPRGQAFSGFSQIIFSRVATLVATGKPFEAAGAAFYPWRIEIRVFVCLLIGLSFCVYEFPIVV</sequence>
<comment type="caution">
    <text evidence="1">The sequence shown here is derived from an EMBL/GenBank/DDBJ whole genome shotgun (WGS) entry which is preliminary data.</text>
</comment>
<organism evidence="1 2">
    <name type="scientific">Malus domestica</name>
    <name type="common">Apple</name>
    <name type="synonym">Pyrus malus</name>
    <dbReference type="NCBI Taxonomy" id="3750"/>
    <lineage>
        <taxon>Eukaryota</taxon>
        <taxon>Viridiplantae</taxon>
        <taxon>Streptophyta</taxon>
        <taxon>Embryophyta</taxon>
        <taxon>Tracheophyta</taxon>
        <taxon>Spermatophyta</taxon>
        <taxon>Magnoliopsida</taxon>
        <taxon>eudicotyledons</taxon>
        <taxon>Gunneridae</taxon>
        <taxon>Pentapetalae</taxon>
        <taxon>rosids</taxon>
        <taxon>fabids</taxon>
        <taxon>Rosales</taxon>
        <taxon>Rosaceae</taxon>
        <taxon>Amygdaloideae</taxon>
        <taxon>Maleae</taxon>
        <taxon>Malus</taxon>
    </lineage>
</organism>
<accession>A0A498JSR5</accession>
<name>A0A498JSR5_MALDO</name>
<protein>
    <submittedName>
        <fullName evidence="1">Uncharacterized protein</fullName>
    </submittedName>
</protein>
<evidence type="ECO:0000313" key="2">
    <source>
        <dbReference type="Proteomes" id="UP000290289"/>
    </source>
</evidence>
<proteinExistence type="predicted"/>
<reference evidence="1 2" key="1">
    <citation type="submission" date="2018-10" db="EMBL/GenBank/DDBJ databases">
        <title>A high-quality apple genome assembly.</title>
        <authorList>
            <person name="Hu J."/>
        </authorList>
    </citation>
    <scope>NUCLEOTIDE SEQUENCE [LARGE SCALE GENOMIC DNA]</scope>
    <source>
        <strain evidence="2">cv. HFTH1</strain>
        <tissue evidence="1">Young leaf</tissue>
    </source>
</reference>
<dbReference type="AlphaFoldDB" id="A0A498JSR5"/>
<gene>
    <name evidence="1" type="ORF">DVH24_009096</name>
</gene>
<dbReference type="EMBL" id="RDQH01000332">
    <property type="protein sequence ID" value="RXH96592.1"/>
    <property type="molecule type" value="Genomic_DNA"/>
</dbReference>
<dbReference type="Proteomes" id="UP000290289">
    <property type="component" value="Chromosome 6"/>
</dbReference>
<evidence type="ECO:0000313" key="1">
    <source>
        <dbReference type="EMBL" id="RXH96592.1"/>
    </source>
</evidence>
<keyword evidence="2" id="KW-1185">Reference proteome</keyword>